<dbReference type="SUPFAM" id="SSF48452">
    <property type="entry name" value="TPR-like"/>
    <property type="match status" value="1"/>
</dbReference>
<sequence>MATTFGWKKKTPHNLSRKRAAAFIESEENGEDSSEKEEEQSSSLLCKRSQTKERVEDKESTSKRLTKEGIAFAEQKRYSEAIRKWNDALTLIPNDEKLHEMKSQVFLHLDKTFEAIKSGEKAVELNPRWPVGYQSLGRAQLKFGEFDLAVKNFSKAFHLRPDDLELLKEDLIWSVKIREKARTHDKLMAAKENT</sequence>
<feature type="compositionally biased region" description="Basic residues" evidence="2">
    <location>
        <begin position="7"/>
        <end position="20"/>
    </location>
</feature>
<protein>
    <submittedName>
        <fullName evidence="4">Tetratricopeptide repeat protein 33-like</fullName>
    </submittedName>
</protein>
<gene>
    <name evidence="4" type="primary">LOC116303097</name>
</gene>
<dbReference type="OrthoDB" id="2423701at2759"/>
<dbReference type="PANTHER" id="PTHR15544">
    <property type="entry name" value="OSMOSIS RESPONSIVE FACTOR"/>
    <property type="match status" value="1"/>
</dbReference>
<dbReference type="PROSITE" id="PS50005">
    <property type="entry name" value="TPR"/>
    <property type="match status" value="2"/>
</dbReference>
<feature type="repeat" description="TPR" evidence="1">
    <location>
        <begin position="130"/>
        <end position="163"/>
    </location>
</feature>
<dbReference type="Proteomes" id="UP000515163">
    <property type="component" value="Unplaced"/>
</dbReference>
<dbReference type="InterPro" id="IPR011990">
    <property type="entry name" value="TPR-like_helical_dom_sf"/>
</dbReference>
<feature type="compositionally biased region" description="Basic and acidic residues" evidence="2">
    <location>
        <begin position="50"/>
        <end position="61"/>
    </location>
</feature>
<keyword evidence="1" id="KW-0802">TPR repeat</keyword>
<accession>A0A6P8IQ39</accession>
<feature type="region of interest" description="Disordered" evidence="2">
    <location>
        <begin position="1"/>
        <end position="61"/>
    </location>
</feature>
<dbReference type="InterPro" id="IPR052658">
    <property type="entry name" value="TPR-containing"/>
</dbReference>
<proteinExistence type="predicted"/>
<dbReference type="KEGG" id="aten:116303097"/>
<dbReference type="PANTHER" id="PTHR15544:SF0">
    <property type="entry name" value="TETRATRICOPEPTIDE REPEAT PROTEIN 33"/>
    <property type="match status" value="1"/>
</dbReference>
<evidence type="ECO:0000256" key="1">
    <source>
        <dbReference type="PROSITE-ProRule" id="PRU00339"/>
    </source>
</evidence>
<feature type="compositionally biased region" description="Acidic residues" evidence="2">
    <location>
        <begin position="25"/>
        <end position="40"/>
    </location>
</feature>
<evidence type="ECO:0000313" key="4">
    <source>
        <dbReference type="RefSeq" id="XP_031568413.1"/>
    </source>
</evidence>
<evidence type="ECO:0000256" key="2">
    <source>
        <dbReference type="SAM" id="MobiDB-lite"/>
    </source>
</evidence>
<dbReference type="Gene3D" id="1.25.40.10">
    <property type="entry name" value="Tetratricopeptide repeat domain"/>
    <property type="match status" value="1"/>
</dbReference>
<dbReference type="GeneID" id="116303097"/>
<dbReference type="InterPro" id="IPR019734">
    <property type="entry name" value="TPR_rpt"/>
</dbReference>
<name>A0A6P8IQ39_ACTTE</name>
<feature type="repeat" description="TPR" evidence="1">
    <location>
        <begin position="62"/>
        <end position="95"/>
    </location>
</feature>
<dbReference type="SMART" id="SM00028">
    <property type="entry name" value="TPR"/>
    <property type="match status" value="3"/>
</dbReference>
<dbReference type="RefSeq" id="XP_031568413.1">
    <property type="nucleotide sequence ID" value="XM_031712553.1"/>
</dbReference>
<evidence type="ECO:0000313" key="3">
    <source>
        <dbReference type="Proteomes" id="UP000515163"/>
    </source>
</evidence>
<dbReference type="AlphaFoldDB" id="A0A6P8IQ39"/>
<keyword evidence="3" id="KW-1185">Reference proteome</keyword>
<dbReference type="FunCoup" id="A0A6P8IQ39">
    <property type="interactions" value="1150"/>
</dbReference>
<reference evidence="4" key="1">
    <citation type="submission" date="2025-08" db="UniProtKB">
        <authorList>
            <consortium name="RefSeq"/>
        </authorList>
    </citation>
    <scope>IDENTIFICATION</scope>
    <source>
        <tissue evidence="4">Tentacle</tissue>
    </source>
</reference>
<organism evidence="3 4">
    <name type="scientific">Actinia tenebrosa</name>
    <name type="common">Australian red waratah sea anemone</name>
    <dbReference type="NCBI Taxonomy" id="6105"/>
    <lineage>
        <taxon>Eukaryota</taxon>
        <taxon>Metazoa</taxon>
        <taxon>Cnidaria</taxon>
        <taxon>Anthozoa</taxon>
        <taxon>Hexacorallia</taxon>
        <taxon>Actiniaria</taxon>
        <taxon>Actiniidae</taxon>
        <taxon>Actinia</taxon>
    </lineage>
</organism>
<dbReference type="InParanoid" id="A0A6P8IQ39"/>